<dbReference type="EMBL" id="ABKSPD020000002">
    <property type="protein sequence ID" value="EKW9775097.1"/>
    <property type="molecule type" value="Genomic_DNA"/>
</dbReference>
<dbReference type="EMBL" id="CP059056">
    <property type="protein sequence ID" value="QLJ19370.1"/>
    <property type="molecule type" value="Genomic_DNA"/>
</dbReference>
<protein>
    <submittedName>
        <fullName evidence="2">Uncharacterized protein</fullName>
    </submittedName>
</protein>
<reference evidence="1" key="2">
    <citation type="submission" date="2023-06" db="EMBL/GenBank/DDBJ databases">
        <authorList>
            <consortium name="Clinical and Environmental Microbiology Branch: Whole genome sequencing antimicrobial resistance pathogens in the healthcare setting"/>
        </authorList>
    </citation>
    <scope>NUCLEOTIDE SEQUENCE</scope>
    <source>
        <strain evidence="1">Microbial</strain>
    </source>
</reference>
<organism evidence="2">
    <name type="scientific">Proteus mirabilis</name>
    <dbReference type="NCBI Taxonomy" id="584"/>
    <lineage>
        <taxon>Bacteria</taxon>
        <taxon>Pseudomonadati</taxon>
        <taxon>Pseudomonadota</taxon>
        <taxon>Gammaproteobacteria</taxon>
        <taxon>Enterobacterales</taxon>
        <taxon>Morganellaceae</taxon>
        <taxon>Proteus</taxon>
    </lineage>
</organism>
<proteinExistence type="predicted"/>
<dbReference type="AlphaFoldDB" id="A0A7D5W6S4"/>
<sequence length="127" mass="14343">MNKSALFTSAHKIAKETVSIVGDYRIAFMLALRGLYSTVESTESKLIKLGCAVWENYGKRRVYINNEQLESVFGLRVNAYNTGNISNAFMNGEKISNSRAYKLLSVKPYFDCVTNSWVHHKDLSPIV</sequence>
<name>A0A7D5W6S4_PROMI</name>
<dbReference type="RefSeq" id="WP_058336113.1">
    <property type="nucleotide sequence ID" value="NZ_CP015347.1"/>
</dbReference>
<dbReference type="Proteomes" id="UP001171165">
    <property type="component" value="Unassembled WGS sequence"/>
</dbReference>
<gene>
    <name evidence="2" type="ORF">HZ283_00400</name>
    <name evidence="1" type="ORF">PW210_000884</name>
</gene>
<accession>A0A7D5W6S4</accession>
<evidence type="ECO:0000313" key="2">
    <source>
        <dbReference type="EMBL" id="QLJ19370.1"/>
    </source>
</evidence>
<evidence type="ECO:0000313" key="1">
    <source>
        <dbReference type="EMBL" id="EKW9775097.1"/>
    </source>
</evidence>
<reference evidence="2" key="1">
    <citation type="submission" date="2020-07" db="EMBL/GenBank/DDBJ databases">
        <title>Hypervirulent multi-drug resistant Proteus mirabilis strain with mosaic plasmid.</title>
        <authorList>
            <person name="Shelenkov A."/>
            <person name="Mikhaylova Y.V."/>
            <person name="Yanushevich Y.G."/>
            <person name="Petrova L."/>
            <person name="Fomina V."/>
            <person name="Zamyatin M."/>
            <person name="Shagin D."/>
        </authorList>
    </citation>
    <scope>NUCLEOTIDE SEQUENCE</scope>
    <source>
        <strain evidence="2">CriePir89</strain>
    </source>
</reference>